<evidence type="ECO:0000256" key="13">
    <source>
        <dbReference type="ARBA" id="ARBA00048798"/>
    </source>
</evidence>
<dbReference type="Pfam" id="PF01063">
    <property type="entry name" value="Aminotran_4"/>
    <property type="match status" value="1"/>
</dbReference>
<dbReference type="STRING" id="1122125.GCA_000423185_03988"/>
<dbReference type="InterPro" id="IPR036038">
    <property type="entry name" value="Aminotransferase-like"/>
</dbReference>
<evidence type="ECO:0000256" key="16">
    <source>
        <dbReference type="RuleBase" id="RU004516"/>
    </source>
</evidence>
<evidence type="ECO:0000256" key="5">
    <source>
        <dbReference type="ARBA" id="ARBA00005072"/>
    </source>
</evidence>
<dbReference type="InterPro" id="IPR050571">
    <property type="entry name" value="Class-IV_PLP-Dep_Aminotrnsfr"/>
</dbReference>
<name>A0A211ZSM1_9PROT</name>
<dbReference type="NCBIfam" id="NF005146">
    <property type="entry name" value="PRK06606.1"/>
    <property type="match status" value="1"/>
</dbReference>
<dbReference type="UniPathway" id="UPA00048">
    <property type="reaction ID" value="UER00073"/>
</dbReference>
<dbReference type="InterPro" id="IPR018300">
    <property type="entry name" value="Aminotrans_IV_CS"/>
</dbReference>
<comment type="similarity">
    <text evidence="6 15">Belongs to the class-IV pyridoxal-phosphate-dependent aminotransferase family.</text>
</comment>
<evidence type="ECO:0000256" key="2">
    <source>
        <dbReference type="ARBA" id="ARBA00003109"/>
    </source>
</evidence>
<comment type="function">
    <text evidence="2 17">Acts on leucine, isoleucine and valine.</text>
</comment>
<keyword evidence="9 17" id="KW-0808">Transferase</keyword>
<comment type="catalytic activity">
    <reaction evidence="14 17">
        <text>L-leucine + 2-oxoglutarate = 4-methyl-2-oxopentanoate + L-glutamate</text>
        <dbReference type="Rhea" id="RHEA:18321"/>
        <dbReference type="ChEBI" id="CHEBI:16810"/>
        <dbReference type="ChEBI" id="CHEBI:17865"/>
        <dbReference type="ChEBI" id="CHEBI:29985"/>
        <dbReference type="ChEBI" id="CHEBI:57427"/>
        <dbReference type="EC" id="2.6.1.42"/>
    </reaction>
</comment>
<evidence type="ECO:0000256" key="9">
    <source>
        <dbReference type="ARBA" id="ARBA00022679"/>
    </source>
</evidence>
<evidence type="ECO:0000313" key="18">
    <source>
        <dbReference type="EMBL" id="OWJ68204.1"/>
    </source>
</evidence>
<comment type="catalytic activity">
    <reaction evidence="12 17">
        <text>L-valine + 2-oxoglutarate = 3-methyl-2-oxobutanoate + L-glutamate</text>
        <dbReference type="Rhea" id="RHEA:24813"/>
        <dbReference type="ChEBI" id="CHEBI:11851"/>
        <dbReference type="ChEBI" id="CHEBI:16810"/>
        <dbReference type="ChEBI" id="CHEBI:29985"/>
        <dbReference type="ChEBI" id="CHEBI:57762"/>
        <dbReference type="EC" id="2.6.1.42"/>
    </reaction>
</comment>
<keyword evidence="19" id="KW-1185">Reference proteome</keyword>
<dbReference type="NCBIfam" id="NF005726">
    <property type="entry name" value="PRK07544.1"/>
    <property type="match status" value="1"/>
</dbReference>
<sequence length="297" mass="32712">MSTTPFHDRDGWIWMDGKLVEWRSANIHVLTHGLHYASSVFEGERAYNGRIFKGTEHSKRLEFSATTLGMKLPFSTAELDAAKALTLEKNGLTDAYIRPVAWRGSEMMGVSAQANTIHVAIAVWEWPSYFSAEAKMKGIRLTLSDWRRPSPDSAPVHAKAAGLYMICTLAKHKAEAAGYQDALMYDYRGYVAEATGANVFIAIDGKLHTPTADCFLNGLTRQTAIELARRNGIEVVERHIQPDELAKGTEVFLTGTAAEITPVGEIGPHRFTPGQICKTMIDAYSVEVRKEPKAAAA</sequence>
<evidence type="ECO:0000256" key="8">
    <source>
        <dbReference type="ARBA" id="ARBA00022605"/>
    </source>
</evidence>
<evidence type="ECO:0000256" key="12">
    <source>
        <dbReference type="ARBA" id="ARBA00048212"/>
    </source>
</evidence>
<keyword evidence="8 17" id="KW-0028">Amino-acid biosynthesis</keyword>
<dbReference type="PROSITE" id="PS00770">
    <property type="entry name" value="AA_TRANSFER_CLASS_4"/>
    <property type="match status" value="1"/>
</dbReference>
<evidence type="ECO:0000256" key="6">
    <source>
        <dbReference type="ARBA" id="ARBA00009320"/>
    </source>
</evidence>
<evidence type="ECO:0000313" key="19">
    <source>
        <dbReference type="Proteomes" id="UP000196655"/>
    </source>
</evidence>
<dbReference type="InterPro" id="IPR043131">
    <property type="entry name" value="BCAT-like_N"/>
</dbReference>
<evidence type="ECO:0000256" key="7">
    <source>
        <dbReference type="ARBA" id="ARBA00022576"/>
    </source>
</evidence>
<organism evidence="18 19">
    <name type="scientific">Inquilinus limosus</name>
    <dbReference type="NCBI Taxonomy" id="171674"/>
    <lineage>
        <taxon>Bacteria</taxon>
        <taxon>Pseudomonadati</taxon>
        <taxon>Pseudomonadota</taxon>
        <taxon>Alphaproteobacteria</taxon>
        <taxon>Rhodospirillales</taxon>
        <taxon>Rhodospirillaceae</taxon>
        <taxon>Inquilinus</taxon>
    </lineage>
</organism>
<dbReference type="GO" id="GO:0052655">
    <property type="term" value="F:L-valine-2-oxoglutarate transaminase activity"/>
    <property type="evidence" value="ECO:0007669"/>
    <property type="project" value="RHEA"/>
</dbReference>
<dbReference type="EMBL" id="NHON01000007">
    <property type="protein sequence ID" value="OWJ68204.1"/>
    <property type="molecule type" value="Genomic_DNA"/>
</dbReference>
<dbReference type="GO" id="GO:0009099">
    <property type="term" value="P:L-valine biosynthetic process"/>
    <property type="evidence" value="ECO:0007669"/>
    <property type="project" value="UniProtKB-UniPathway"/>
</dbReference>
<comment type="pathway">
    <text evidence="4 17">Amino-acid biosynthesis; L-valine biosynthesis; L-valine from pyruvate: step 4/4.</text>
</comment>
<dbReference type="FunFam" id="3.20.10.10:FF:000002">
    <property type="entry name" value="D-alanine aminotransferase"/>
    <property type="match status" value="1"/>
</dbReference>
<comment type="caution">
    <text evidence="18">The sequence shown here is derived from an EMBL/GenBank/DDBJ whole genome shotgun (WGS) entry which is preliminary data.</text>
</comment>
<comment type="pathway">
    <text evidence="5 17">Amino-acid biosynthesis; L-leucine biosynthesis; L-leucine from 3-methyl-2-oxobutanoate: step 4/4.</text>
</comment>
<dbReference type="Gene3D" id="3.30.470.10">
    <property type="match status" value="1"/>
</dbReference>
<dbReference type="EC" id="2.6.1.42" evidence="17"/>
<evidence type="ECO:0000256" key="4">
    <source>
        <dbReference type="ARBA" id="ARBA00004931"/>
    </source>
</evidence>
<dbReference type="Gene3D" id="3.20.10.10">
    <property type="entry name" value="D-amino Acid Aminotransferase, subunit A, domain 2"/>
    <property type="match status" value="1"/>
</dbReference>
<comment type="catalytic activity">
    <reaction evidence="13 17">
        <text>L-isoleucine + 2-oxoglutarate = (S)-3-methyl-2-oxopentanoate + L-glutamate</text>
        <dbReference type="Rhea" id="RHEA:24801"/>
        <dbReference type="ChEBI" id="CHEBI:16810"/>
        <dbReference type="ChEBI" id="CHEBI:29985"/>
        <dbReference type="ChEBI" id="CHEBI:35146"/>
        <dbReference type="ChEBI" id="CHEBI:58045"/>
        <dbReference type="EC" id="2.6.1.42"/>
    </reaction>
</comment>
<evidence type="ECO:0000256" key="1">
    <source>
        <dbReference type="ARBA" id="ARBA00001933"/>
    </source>
</evidence>
<dbReference type="SUPFAM" id="SSF56752">
    <property type="entry name" value="D-aminoacid aminotransferase-like PLP-dependent enzymes"/>
    <property type="match status" value="1"/>
</dbReference>
<evidence type="ECO:0000256" key="3">
    <source>
        <dbReference type="ARBA" id="ARBA00004824"/>
    </source>
</evidence>
<dbReference type="PANTHER" id="PTHR42743:SF11">
    <property type="entry name" value="AMINODEOXYCHORISMATE LYASE"/>
    <property type="match status" value="1"/>
</dbReference>
<dbReference type="GO" id="GO:0052654">
    <property type="term" value="F:L-leucine-2-oxoglutarate transaminase activity"/>
    <property type="evidence" value="ECO:0007669"/>
    <property type="project" value="RHEA"/>
</dbReference>
<evidence type="ECO:0000256" key="10">
    <source>
        <dbReference type="ARBA" id="ARBA00022898"/>
    </source>
</evidence>
<dbReference type="AlphaFoldDB" id="A0A211ZSM1"/>
<keyword evidence="11 17" id="KW-0100">Branched-chain amino acid biosynthesis</keyword>
<reference evidence="19" key="1">
    <citation type="submission" date="2017-05" db="EMBL/GenBank/DDBJ databases">
        <authorList>
            <person name="Macchi M."/>
            <person name="Festa S."/>
            <person name="Coppotelli B.M."/>
            <person name="Morelli I.S."/>
        </authorList>
    </citation>
    <scope>NUCLEOTIDE SEQUENCE [LARGE SCALE GENOMIC DNA]</scope>
    <source>
        <strain evidence="19">I</strain>
    </source>
</reference>
<evidence type="ECO:0000256" key="15">
    <source>
        <dbReference type="RuleBase" id="RU004106"/>
    </source>
</evidence>
<dbReference type="Proteomes" id="UP000196655">
    <property type="component" value="Unassembled WGS sequence"/>
</dbReference>
<comment type="pathway">
    <text evidence="3 17">Amino-acid biosynthesis; L-isoleucine biosynthesis; L-isoleucine from 2-oxobutanoate: step 4/4.</text>
</comment>
<keyword evidence="10 16" id="KW-0663">Pyridoxal phosphate</keyword>
<dbReference type="RefSeq" id="WP_088150082.1">
    <property type="nucleotide sequence ID" value="NZ_NHON01000007.1"/>
</dbReference>
<dbReference type="UniPathway" id="UPA00047">
    <property type="reaction ID" value="UER00058"/>
</dbReference>
<evidence type="ECO:0000256" key="14">
    <source>
        <dbReference type="ARBA" id="ARBA00049229"/>
    </source>
</evidence>
<comment type="cofactor">
    <cofactor evidence="1 16">
        <name>pyridoxal 5'-phosphate</name>
        <dbReference type="ChEBI" id="CHEBI:597326"/>
    </cofactor>
</comment>
<dbReference type="InterPro" id="IPR001544">
    <property type="entry name" value="Aminotrans_IV"/>
</dbReference>
<dbReference type="NCBIfam" id="TIGR01122">
    <property type="entry name" value="ilvE_I"/>
    <property type="match status" value="1"/>
</dbReference>
<dbReference type="InterPro" id="IPR043132">
    <property type="entry name" value="BCAT-like_C"/>
</dbReference>
<proteinExistence type="inferred from homology"/>
<dbReference type="OrthoDB" id="21319at2"/>
<dbReference type="GO" id="GO:0009097">
    <property type="term" value="P:isoleucine biosynthetic process"/>
    <property type="evidence" value="ECO:0007669"/>
    <property type="project" value="UniProtKB-UniPathway"/>
</dbReference>
<dbReference type="GO" id="GO:0052656">
    <property type="term" value="F:L-isoleucine-2-oxoglutarate transaminase activity"/>
    <property type="evidence" value="ECO:0007669"/>
    <property type="project" value="RHEA"/>
</dbReference>
<protein>
    <recommendedName>
        <fullName evidence="17">Branched-chain-amino-acid aminotransferase</fullName>
        <shortName evidence="17">BCAT</shortName>
        <ecNumber evidence="17">2.6.1.42</ecNumber>
    </recommendedName>
</protein>
<evidence type="ECO:0000256" key="17">
    <source>
        <dbReference type="RuleBase" id="RU364094"/>
    </source>
</evidence>
<evidence type="ECO:0000256" key="11">
    <source>
        <dbReference type="ARBA" id="ARBA00023304"/>
    </source>
</evidence>
<dbReference type="GO" id="GO:0009098">
    <property type="term" value="P:L-leucine biosynthetic process"/>
    <property type="evidence" value="ECO:0007669"/>
    <property type="project" value="UniProtKB-UniPathway"/>
</dbReference>
<dbReference type="PANTHER" id="PTHR42743">
    <property type="entry name" value="AMINO-ACID AMINOTRANSFERASE"/>
    <property type="match status" value="1"/>
</dbReference>
<dbReference type="InterPro" id="IPR005785">
    <property type="entry name" value="B_amino_transI"/>
</dbReference>
<gene>
    <name evidence="17" type="primary">ilvE</name>
    <name evidence="18" type="ORF">BWR60_05900</name>
</gene>
<keyword evidence="7 17" id="KW-0032">Aminotransferase</keyword>
<dbReference type="UniPathway" id="UPA00049">
    <property type="reaction ID" value="UER00062"/>
</dbReference>
<accession>A0A211ZSM1</accession>